<evidence type="ECO:0000313" key="2">
    <source>
        <dbReference type="EMBL" id="TWT35331.1"/>
    </source>
</evidence>
<dbReference type="EMBL" id="SIHJ01000001">
    <property type="protein sequence ID" value="TWT35331.1"/>
    <property type="molecule type" value="Genomic_DNA"/>
</dbReference>
<evidence type="ECO:0000256" key="1">
    <source>
        <dbReference type="SAM" id="MobiDB-lite"/>
    </source>
</evidence>
<evidence type="ECO:0000313" key="3">
    <source>
        <dbReference type="Proteomes" id="UP000316714"/>
    </source>
</evidence>
<dbReference type="AlphaFoldDB" id="A0A5C5VAJ4"/>
<feature type="region of interest" description="Disordered" evidence="1">
    <location>
        <begin position="1"/>
        <end position="57"/>
    </location>
</feature>
<gene>
    <name evidence="2" type="ORF">KOR34_02210</name>
</gene>
<name>A0A5C5VAJ4_9BACT</name>
<sequence length="132" mass="14359">MTKRRKTAPVGAARVKDAPTPEAEADPVEKVGEASDEPRTATHSGITFPLARPDDGFAPRKISTDLTRRQGAALKAILTACYLNEECEVYSARGRKPVDGYGNAVRWLLDRVADAHEQATGEKLLDNPNLVF</sequence>
<comment type="caution">
    <text evidence="2">The sequence shown here is derived from an EMBL/GenBank/DDBJ whole genome shotgun (WGS) entry which is preliminary data.</text>
</comment>
<protein>
    <submittedName>
        <fullName evidence="2">Uncharacterized protein</fullName>
    </submittedName>
</protein>
<accession>A0A5C5VAJ4</accession>
<feature type="compositionally biased region" description="Basic and acidic residues" evidence="1">
    <location>
        <begin position="27"/>
        <end position="40"/>
    </location>
</feature>
<dbReference type="RefSeq" id="WP_146561419.1">
    <property type="nucleotide sequence ID" value="NZ_SIHJ01000001.1"/>
</dbReference>
<proteinExistence type="predicted"/>
<reference evidence="2 3" key="1">
    <citation type="submission" date="2019-02" db="EMBL/GenBank/DDBJ databases">
        <title>Deep-cultivation of Planctomycetes and their phenomic and genomic characterization uncovers novel biology.</title>
        <authorList>
            <person name="Wiegand S."/>
            <person name="Jogler M."/>
            <person name="Boedeker C."/>
            <person name="Pinto D."/>
            <person name="Vollmers J."/>
            <person name="Rivas-Marin E."/>
            <person name="Kohn T."/>
            <person name="Peeters S.H."/>
            <person name="Heuer A."/>
            <person name="Rast P."/>
            <person name="Oberbeckmann S."/>
            <person name="Bunk B."/>
            <person name="Jeske O."/>
            <person name="Meyerdierks A."/>
            <person name="Storesund J.E."/>
            <person name="Kallscheuer N."/>
            <person name="Luecker S."/>
            <person name="Lage O.M."/>
            <person name="Pohl T."/>
            <person name="Merkel B.J."/>
            <person name="Hornburger P."/>
            <person name="Mueller R.-W."/>
            <person name="Bruemmer F."/>
            <person name="Labrenz M."/>
            <person name="Spormann A.M."/>
            <person name="Op Den Camp H."/>
            <person name="Overmann J."/>
            <person name="Amann R."/>
            <person name="Jetten M.S.M."/>
            <person name="Mascher T."/>
            <person name="Medema M.H."/>
            <person name="Devos D.P."/>
            <person name="Kaster A.-K."/>
            <person name="Ovreas L."/>
            <person name="Rohde M."/>
            <person name="Galperin M.Y."/>
            <person name="Jogler C."/>
        </authorList>
    </citation>
    <scope>NUCLEOTIDE SEQUENCE [LARGE SCALE GENOMIC DNA]</scope>
    <source>
        <strain evidence="2 3">KOR34</strain>
    </source>
</reference>
<dbReference type="Proteomes" id="UP000316714">
    <property type="component" value="Unassembled WGS sequence"/>
</dbReference>
<keyword evidence="3" id="KW-1185">Reference proteome</keyword>
<organism evidence="2 3">
    <name type="scientific">Posidoniimonas corsicana</name>
    <dbReference type="NCBI Taxonomy" id="1938618"/>
    <lineage>
        <taxon>Bacteria</taxon>
        <taxon>Pseudomonadati</taxon>
        <taxon>Planctomycetota</taxon>
        <taxon>Planctomycetia</taxon>
        <taxon>Pirellulales</taxon>
        <taxon>Lacipirellulaceae</taxon>
        <taxon>Posidoniimonas</taxon>
    </lineage>
</organism>